<evidence type="ECO:0000313" key="3">
    <source>
        <dbReference type="Proteomes" id="UP000575083"/>
    </source>
</evidence>
<dbReference type="EMBL" id="JACHLK010000002">
    <property type="protein sequence ID" value="MBB6559074.1"/>
    <property type="molecule type" value="Genomic_DNA"/>
</dbReference>
<feature type="signal peptide" evidence="1">
    <location>
        <begin position="1"/>
        <end position="29"/>
    </location>
</feature>
<evidence type="ECO:0000256" key="1">
    <source>
        <dbReference type="SAM" id="SignalP"/>
    </source>
</evidence>
<dbReference type="AlphaFoldDB" id="A0A7X0PC39"/>
<feature type="chain" id="PRO_5030903726" evidence="1">
    <location>
        <begin position="30"/>
        <end position="180"/>
    </location>
</feature>
<dbReference type="Pfam" id="PF14559">
    <property type="entry name" value="TPR_19"/>
    <property type="match status" value="1"/>
</dbReference>
<evidence type="ECO:0000313" key="2">
    <source>
        <dbReference type="EMBL" id="MBB6559074.1"/>
    </source>
</evidence>
<dbReference type="Gene3D" id="1.25.40.10">
    <property type="entry name" value="Tetratricopeptide repeat domain"/>
    <property type="match status" value="1"/>
</dbReference>
<gene>
    <name evidence="2" type="ORF">HNP48_001738</name>
</gene>
<organism evidence="2 3">
    <name type="scientific">Acidovorax soli</name>
    <dbReference type="NCBI Taxonomy" id="592050"/>
    <lineage>
        <taxon>Bacteria</taxon>
        <taxon>Pseudomonadati</taxon>
        <taxon>Pseudomonadota</taxon>
        <taxon>Betaproteobacteria</taxon>
        <taxon>Burkholderiales</taxon>
        <taxon>Comamonadaceae</taxon>
        <taxon>Acidovorax</taxon>
    </lineage>
</organism>
<keyword evidence="3" id="KW-1185">Reference proteome</keyword>
<dbReference type="InterPro" id="IPR011990">
    <property type="entry name" value="TPR-like_helical_dom_sf"/>
</dbReference>
<dbReference type="SUPFAM" id="SSF48452">
    <property type="entry name" value="TPR-like"/>
    <property type="match status" value="1"/>
</dbReference>
<reference evidence="2 3" key="1">
    <citation type="submission" date="2020-08" db="EMBL/GenBank/DDBJ databases">
        <title>Functional genomics of gut bacteria from endangered species of beetles.</title>
        <authorList>
            <person name="Carlos-Shanley C."/>
        </authorList>
    </citation>
    <scope>NUCLEOTIDE SEQUENCE [LARGE SCALE GENOMIC DNA]</scope>
    <source>
        <strain evidence="2 3">S00198</strain>
    </source>
</reference>
<proteinExistence type="predicted"/>
<name>A0A7X0PC39_9BURK</name>
<protein>
    <submittedName>
        <fullName evidence="2">Tetratricopeptide (TPR) repeat protein</fullName>
    </submittedName>
</protein>
<comment type="caution">
    <text evidence="2">The sequence shown here is derived from an EMBL/GenBank/DDBJ whole genome shotgun (WGS) entry which is preliminary data.</text>
</comment>
<dbReference type="Proteomes" id="UP000575083">
    <property type="component" value="Unassembled WGS sequence"/>
</dbReference>
<dbReference type="RefSeq" id="WP_184856463.1">
    <property type="nucleotide sequence ID" value="NZ_JACHLK010000002.1"/>
</dbReference>
<sequence length="180" mass="19579">MTITTPSTRLLPTLSATMLALLLAQTAHAADHPPVFPARSATPAAAPAPAPAADKLAQARYLTRSLQWPAALDELRRINDTGSADWHNLMGYTLRNSKAPDLAAAERHYDEALRIDPRHRNALEYSGELYLMKGDLDKAQARLATLSSECGTSGCQQQAQLQAAIERYKAAGNKYVPSNW</sequence>
<accession>A0A7X0PC39</accession>
<keyword evidence="1" id="KW-0732">Signal</keyword>